<evidence type="ECO:0000256" key="2">
    <source>
        <dbReference type="ARBA" id="ARBA00022692"/>
    </source>
</evidence>
<feature type="transmembrane region" description="Helical" evidence="5">
    <location>
        <begin position="331"/>
        <end position="354"/>
    </location>
</feature>
<comment type="subcellular location">
    <subcellularLocation>
        <location evidence="1">Membrane</location>
        <topology evidence="1">Multi-pass membrane protein</topology>
    </subcellularLocation>
</comment>
<feature type="transmembrane region" description="Helical" evidence="5">
    <location>
        <begin position="299"/>
        <end position="319"/>
    </location>
</feature>
<proteinExistence type="predicted"/>
<gene>
    <name evidence="7" type="ORF">QFZ34_003529</name>
</gene>
<accession>A0ABU0SCA8</accession>
<feature type="transmembrane region" description="Helical" evidence="5">
    <location>
        <begin position="78"/>
        <end position="95"/>
    </location>
</feature>
<name>A0ABU0SCA8_9HYPH</name>
<dbReference type="InterPro" id="IPR010645">
    <property type="entry name" value="MFS_4"/>
</dbReference>
<dbReference type="InterPro" id="IPR020846">
    <property type="entry name" value="MFS_dom"/>
</dbReference>
<dbReference type="InterPro" id="IPR001958">
    <property type="entry name" value="Tet-R_TetA/multi-R_MdtG-like"/>
</dbReference>
<feature type="domain" description="Major facilitator superfamily (MFS) profile" evidence="6">
    <location>
        <begin position="10"/>
        <end position="386"/>
    </location>
</feature>
<feature type="transmembrane region" description="Helical" evidence="5">
    <location>
        <begin position="209"/>
        <end position="233"/>
    </location>
</feature>
<dbReference type="InterPro" id="IPR036259">
    <property type="entry name" value="MFS_trans_sf"/>
</dbReference>
<dbReference type="PRINTS" id="PR01035">
    <property type="entry name" value="TCRTETA"/>
</dbReference>
<feature type="transmembrane region" description="Helical" evidence="5">
    <location>
        <begin position="360"/>
        <end position="381"/>
    </location>
</feature>
<dbReference type="RefSeq" id="WP_307283195.1">
    <property type="nucleotide sequence ID" value="NZ_JAUSZT010000003.1"/>
</dbReference>
<evidence type="ECO:0000256" key="4">
    <source>
        <dbReference type="ARBA" id="ARBA00023136"/>
    </source>
</evidence>
<feature type="transmembrane region" description="Helical" evidence="5">
    <location>
        <begin position="50"/>
        <end position="71"/>
    </location>
</feature>
<dbReference type="CDD" id="cd06180">
    <property type="entry name" value="MFS_YjiJ"/>
    <property type="match status" value="1"/>
</dbReference>
<dbReference type="PANTHER" id="PTHR23537:SF1">
    <property type="entry name" value="SUGAR TRANSPORTER"/>
    <property type="match status" value="1"/>
</dbReference>
<evidence type="ECO:0000256" key="5">
    <source>
        <dbReference type="SAM" id="Phobius"/>
    </source>
</evidence>
<feature type="transmembrane region" description="Helical" evidence="5">
    <location>
        <begin position="101"/>
        <end position="126"/>
    </location>
</feature>
<dbReference type="Gene3D" id="1.20.1250.20">
    <property type="entry name" value="MFS general substrate transporter like domains"/>
    <property type="match status" value="2"/>
</dbReference>
<dbReference type="SUPFAM" id="SSF103473">
    <property type="entry name" value="MFS general substrate transporter"/>
    <property type="match status" value="1"/>
</dbReference>
<protein>
    <submittedName>
        <fullName evidence="7">MFS family arabinose efflux permease</fullName>
    </submittedName>
</protein>
<dbReference type="Pfam" id="PF06779">
    <property type="entry name" value="MFS_4"/>
    <property type="match status" value="1"/>
</dbReference>
<sequence length="387" mass="39624">MNSGTASPLRFALGGLVAMAIGMGIGRFVYTPILPGMMSDLGLSAGDAGIIASANFLGYLVGAIVAGYAWAAGIERKVMLGSLAASAALCLAMSLTENVLLFSVIRFLAGMASAFMLVFAATIVFSHLGAAGRLDLQALHFGGVGTGIALSAMLVALVAFTGYGWRADWVGAAVLSTLGLIAVALLIREGPLRTGADIKEPAIAWTAEFIKLNIAYALFGIGYVITATFIMAIVRANEGSASTEAFVWLCTGFAGIFSVWIWNPVLRRVGPFTSLAFSLLALAGGVAGSVILPSPIGPLIGGLLLGLTIMVITAFVFQAGRQLVPQSPRRMMAITTAAFGIGQIVGPLIAGYLADISGNFTSSTLLAAAGLVIGSFFAFSAGRKVAG</sequence>
<comment type="caution">
    <text evidence="7">The sequence shown here is derived from an EMBL/GenBank/DDBJ whole genome shotgun (WGS) entry which is preliminary data.</text>
</comment>
<feature type="transmembrane region" description="Helical" evidence="5">
    <location>
        <begin position="138"/>
        <end position="163"/>
    </location>
</feature>
<organism evidence="7 8">
    <name type="scientific">Phyllobacterium ifriqiyense</name>
    <dbReference type="NCBI Taxonomy" id="314238"/>
    <lineage>
        <taxon>Bacteria</taxon>
        <taxon>Pseudomonadati</taxon>
        <taxon>Pseudomonadota</taxon>
        <taxon>Alphaproteobacteria</taxon>
        <taxon>Hyphomicrobiales</taxon>
        <taxon>Phyllobacteriaceae</taxon>
        <taxon>Phyllobacterium</taxon>
    </lineage>
</organism>
<dbReference type="PROSITE" id="PS50850">
    <property type="entry name" value="MFS"/>
    <property type="match status" value="1"/>
</dbReference>
<dbReference type="Proteomes" id="UP001237780">
    <property type="component" value="Unassembled WGS sequence"/>
</dbReference>
<feature type="transmembrane region" description="Helical" evidence="5">
    <location>
        <begin position="169"/>
        <end position="188"/>
    </location>
</feature>
<dbReference type="EMBL" id="JAUSZT010000003">
    <property type="protein sequence ID" value="MDQ0998347.1"/>
    <property type="molecule type" value="Genomic_DNA"/>
</dbReference>
<evidence type="ECO:0000256" key="1">
    <source>
        <dbReference type="ARBA" id="ARBA00004141"/>
    </source>
</evidence>
<evidence type="ECO:0000259" key="6">
    <source>
        <dbReference type="PROSITE" id="PS50850"/>
    </source>
</evidence>
<feature type="transmembrane region" description="Helical" evidence="5">
    <location>
        <begin position="245"/>
        <end position="263"/>
    </location>
</feature>
<reference evidence="7 8" key="1">
    <citation type="submission" date="2023-07" db="EMBL/GenBank/DDBJ databases">
        <title>Comparative genomics of wheat-associated soil bacteria to identify genetic determinants of phenazine resistance.</title>
        <authorList>
            <person name="Mouncey N."/>
        </authorList>
    </citation>
    <scope>NUCLEOTIDE SEQUENCE [LARGE SCALE GENOMIC DNA]</scope>
    <source>
        <strain evidence="7 8">W4I11</strain>
    </source>
</reference>
<keyword evidence="4 5" id="KW-0472">Membrane</keyword>
<keyword evidence="2 5" id="KW-0812">Transmembrane</keyword>
<dbReference type="PANTHER" id="PTHR23537">
    <property type="match status" value="1"/>
</dbReference>
<keyword evidence="8" id="KW-1185">Reference proteome</keyword>
<feature type="transmembrane region" description="Helical" evidence="5">
    <location>
        <begin position="275"/>
        <end position="293"/>
    </location>
</feature>
<keyword evidence="3 5" id="KW-1133">Transmembrane helix</keyword>
<evidence type="ECO:0000256" key="3">
    <source>
        <dbReference type="ARBA" id="ARBA00022989"/>
    </source>
</evidence>
<feature type="transmembrane region" description="Helical" evidence="5">
    <location>
        <begin position="12"/>
        <end position="30"/>
    </location>
</feature>
<evidence type="ECO:0000313" key="8">
    <source>
        <dbReference type="Proteomes" id="UP001237780"/>
    </source>
</evidence>
<evidence type="ECO:0000313" key="7">
    <source>
        <dbReference type="EMBL" id="MDQ0998347.1"/>
    </source>
</evidence>